<evidence type="ECO:0000313" key="2">
    <source>
        <dbReference type="Proteomes" id="UP000224291"/>
    </source>
</evidence>
<proteinExistence type="predicted"/>
<keyword evidence="2" id="KW-1185">Reference proteome</keyword>
<accession>A0A0H4ISN2</accession>
<dbReference type="Proteomes" id="UP000224291">
    <property type="component" value="Segment"/>
</dbReference>
<protein>
    <submittedName>
        <fullName evidence="1">Uncharacterized protein</fullName>
    </submittedName>
</protein>
<dbReference type="EMBL" id="KR560069">
    <property type="protein sequence ID" value="AKO61736.1"/>
    <property type="molecule type" value="Genomic_DNA"/>
</dbReference>
<reference evidence="1 2" key="1">
    <citation type="submission" date="2015-05" db="EMBL/GenBank/DDBJ databases">
        <authorList>
            <person name="Liu X."/>
            <person name="Tong Y."/>
            <person name="Huang Y."/>
            <person name="Fan H."/>
            <person name="An X."/>
            <person name="Mi Z."/>
            <person name="Zhang Z."/>
        </authorList>
    </citation>
    <scope>NUCLEOTIDE SEQUENCE [LARGE SCALE GENOMIC DNA]</scope>
</reference>
<dbReference type="GeneID" id="65066641"/>
<dbReference type="RefSeq" id="YP_010077929.1">
    <property type="nucleotide sequence ID" value="NC_054952.1"/>
</dbReference>
<sequence>MTHLDWLKKQEYVLVVPQEGDVADPDTIVWTRESKYGAPKCLDNGKIHVQVSQFNGEDAPTFTMSVHGRTKNQFSTSIAAYDISEDTLTKRGQAIEHRLVAAWMELAS</sequence>
<dbReference type="KEGG" id="vg:65066641"/>
<name>A0A0H4ISN2_9CAUD</name>
<evidence type="ECO:0000313" key="1">
    <source>
        <dbReference type="EMBL" id="AKO61736.1"/>
    </source>
</evidence>
<organism evidence="1 2">
    <name type="scientific">Stenotrophomonas phage IME-SM1</name>
    <dbReference type="NCBI Taxonomy" id="1654717"/>
    <lineage>
        <taxon>Viruses</taxon>
        <taxon>Duplodnaviria</taxon>
        <taxon>Heunggongvirae</taxon>
        <taxon>Uroviricota</taxon>
        <taxon>Caudoviricetes</taxon>
        <taxon>Menderavirus</taxon>
        <taxon>Menderavirus IMESM1</taxon>
    </lineage>
</organism>